<dbReference type="Gene3D" id="3.80.10.10">
    <property type="entry name" value="Ribonuclease Inhibitor"/>
    <property type="match status" value="1"/>
</dbReference>
<dbReference type="OrthoDB" id="2755325at2759"/>
<accession>A0A2G8RYE6</accession>
<evidence type="ECO:0000313" key="1">
    <source>
        <dbReference type="EMBL" id="PIL26507.1"/>
    </source>
</evidence>
<comment type="caution">
    <text evidence="1">The sequence shown here is derived from an EMBL/GenBank/DDBJ whole genome shotgun (WGS) entry which is preliminary data.</text>
</comment>
<proteinExistence type="predicted"/>
<sequence length="479" mass="53229">MDLDRWARFMWYARFVRTIRIIGTKLESKHRELVYALVEHNGDASVFPSLQELQWAPSSRHDSSHFPLFTPQLYTAAFTIPGPTKEDPCRLDQDSESHTFLARLQETSPRLRFLSVDASWQRLGEHHILAVCSFSALINLRLVSTISTSSFSELAAMPHLKCLEVGHVDVWCDGQASPPSPCPARIFAPRLLFLTIFGESNLLATLFTALRAPVLRAATVTAIYNDSNPPRTGTGLGYVRCLKALASFPLEETKISLLEPISPTRMHLAALLNPLLRLPGVTYLALSCPKLRLVADDDDFAAIARAWPRLRTFRLTRAHWDAFHAPGSGDDVPTPEALRVFCDLCPDLRDLVLPYLDLDARVPQLGSTMQAGSPHGLKHLVFGAKAEATNNDEQEARARELAEGRGPGLLERDKVEEWARYILDLFPKLNTGRSLADCVFVPAASGWIEVLRRVQALRSSRMSMSSEETSDGVIAKLSG</sequence>
<dbReference type="InterPro" id="IPR032675">
    <property type="entry name" value="LRR_dom_sf"/>
</dbReference>
<gene>
    <name evidence="1" type="ORF">GSI_12265</name>
</gene>
<dbReference type="STRING" id="1077348.A0A2G8RYE6"/>
<name>A0A2G8RYE6_9APHY</name>
<dbReference type="Proteomes" id="UP000230002">
    <property type="component" value="Unassembled WGS sequence"/>
</dbReference>
<evidence type="ECO:0000313" key="2">
    <source>
        <dbReference type="Proteomes" id="UP000230002"/>
    </source>
</evidence>
<dbReference type="AlphaFoldDB" id="A0A2G8RYE6"/>
<evidence type="ECO:0008006" key="3">
    <source>
        <dbReference type="Google" id="ProtNLM"/>
    </source>
</evidence>
<dbReference type="EMBL" id="AYKW01000045">
    <property type="protein sequence ID" value="PIL26507.1"/>
    <property type="molecule type" value="Genomic_DNA"/>
</dbReference>
<keyword evidence="2" id="KW-1185">Reference proteome</keyword>
<reference evidence="1 2" key="1">
    <citation type="journal article" date="2015" name="Sci. Rep.">
        <title>Chromosome-level genome map provides insights into diverse defense mechanisms in the medicinal fungus Ganoderma sinense.</title>
        <authorList>
            <person name="Zhu Y."/>
            <person name="Xu J."/>
            <person name="Sun C."/>
            <person name="Zhou S."/>
            <person name="Xu H."/>
            <person name="Nelson D.R."/>
            <person name="Qian J."/>
            <person name="Song J."/>
            <person name="Luo H."/>
            <person name="Xiang L."/>
            <person name="Li Y."/>
            <person name="Xu Z."/>
            <person name="Ji A."/>
            <person name="Wang L."/>
            <person name="Lu S."/>
            <person name="Hayward A."/>
            <person name="Sun W."/>
            <person name="Li X."/>
            <person name="Schwartz D.C."/>
            <person name="Wang Y."/>
            <person name="Chen S."/>
        </authorList>
    </citation>
    <scope>NUCLEOTIDE SEQUENCE [LARGE SCALE GENOMIC DNA]</scope>
    <source>
        <strain evidence="1 2">ZZ0214-1</strain>
    </source>
</reference>
<protein>
    <recommendedName>
        <fullName evidence="3">F-box domain-containing protein</fullName>
    </recommendedName>
</protein>
<organism evidence="1 2">
    <name type="scientific">Ganoderma sinense ZZ0214-1</name>
    <dbReference type="NCBI Taxonomy" id="1077348"/>
    <lineage>
        <taxon>Eukaryota</taxon>
        <taxon>Fungi</taxon>
        <taxon>Dikarya</taxon>
        <taxon>Basidiomycota</taxon>
        <taxon>Agaricomycotina</taxon>
        <taxon>Agaricomycetes</taxon>
        <taxon>Polyporales</taxon>
        <taxon>Polyporaceae</taxon>
        <taxon>Ganoderma</taxon>
    </lineage>
</organism>